<accession>A0A2T2WUM9</accession>
<evidence type="ECO:0000313" key="1">
    <source>
        <dbReference type="EMBL" id="PSR25944.1"/>
    </source>
</evidence>
<protein>
    <recommendedName>
        <fullName evidence="3">DNA-binding protein</fullName>
    </recommendedName>
</protein>
<proteinExistence type="predicted"/>
<dbReference type="Proteomes" id="UP000242972">
    <property type="component" value="Unassembled WGS sequence"/>
</dbReference>
<dbReference type="EMBL" id="PXYW01000141">
    <property type="protein sequence ID" value="PSR25944.1"/>
    <property type="molecule type" value="Genomic_DNA"/>
</dbReference>
<comment type="caution">
    <text evidence="1">The sequence shown here is derived from an EMBL/GenBank/DDBJ whole genome shotgun (WGS) entry which is preliminary data.</text>
</comment>
<organism evidence="1 2">
    <name type="scientific">Sulfobacillus benefaciens</name>
    <dbReference type="NCBI Taxonomy" id="453960"/>
    <lineage>
        <taxon>Bacteria</taxon>
        <taxon>Bacillati</taxon>
        <taxon>Bacillota</taxon>
        <taxon>Clostridia</taxon>
        <taxon>Eubacteriales</taxon>
        <taxon>Clostridiales Family XVII. Incertae Sedis</taxon>
        <taxon>Sulfobacillus</taxon>
    </lineage>
</organism>
<gene>
    <name evidence="1" type="ORF">C7B46_20450</name>
</gene>
<evidence type="ECO:0000313" key="2">
    <source>
        <dbReference type="Proteomes" id="UP000242972"/>
    </source>
</evidence>
<name>A0A2T2WUM9_9FIRM</name>
<reference evidence="1 2" key="1">
    <citation type="journal article" date="2014" name="BMC Genomics">
        <title>Comparison of environmental and isolate Sulfobacillus genomes reveals diverse carbon, sulfur, nitrogen, and hydrogen metabolisms.</title>
        <authorList>
            <person name="Justice N.B."/>
            <person name="Norman A."/>
            <person name="Brown C.T."/>
            <person name="Singh A."/>
            <person name="Thomas B.C."/>
            <person name="Banfield J.F."/>
        </authorList>
    </citation>
    <scope>NUCLEOTIDE SEQUENCE [LARGE SCALE GENOMIC DNA]</scope>
    <source>
        <strain evidence="1">AMDSBA4</strain>
    </source>
</reference>
<evidence type="ECO:0008006" key="3">
    <source>
        <dbReference type="Google" id="ProtNLM"/>
    </source>
</evidence>
<dbReference type="AlphaFoldDB" id="A0A2T2WUM9"/>
<sequence length="76" mass="8542">MARKVKPINPEQRYCAPRQAAKVLGISEYLIYKSYHAGEIPGARELGGRVLIPVMWVYGNETNEGVHSRLDEQGTQ</sequence>